<accession>A0A6B0RP12</accession>
<reference evidence="1" key="1">
    <citation type="submission" date="2019-10" db="EMBL/GenBank/DDBJ databases">
        <title>The sequence and de novo assembly of the wild yak genome.</title>
        <authorList>
            <person name="Liu Y."/>
        </authorList>
    </citation>
    <scope>NUCLEOTIDE SEQUENCE [LARGE SCALE GENOMIC DNA]</scope>
    <source>
        <strain evidence="1">WY2019</strain>
    </source>
</reference>
<keyword evidence="2" id="KW-1185">Reference proteome</keyword>
<dbReference type="AlphaFoldDB" id="A0A6B0RP12"/>
<name>A0A6B0RP12_9CETA</name>
<organism evidence="1 2">
    <name type="scientific">Bos mutus</name>
    <name type="common">wild yak</name>
    <dbReference type="NCBI Taxonomy" id="72004"/>
    <lineage>
        <taxon>Eukaryota</taxon>
        <taxon>Metazoa</taxon>
        <taxon>Chordata</taxon>
        <taxon>Craniata</taxon>
        <taxon>Vertebrata</taxon>
        <taxon>Euteleostomi</taxon>
        <taxon>Mammalia</taxon>
        <taxon>Eutheria</taxon>
        <taxon>Laurasiatheria</taxon>
        <taxon>Artiodactyla</taxon>
        <taxon>Ruminantia</taxon>
        <taxon>Pecora</taxon>
        <taxon>Bovidae</taxon>
        <taxon>Bovinae</taxon>
        <taxon>Bos</taxon>
    </lineage>
</organism>
<dbReference type="EMBL" id="VBQZ03000052">
    <property type="protein sequence ID" value="MXQ89083.1"/>
    <property type="molecule type" value="Genomic_DNA"/>
</dbReference>
<proteinExistence type="predicted"/>
<evidence type="ECO:0000313" key="2">
    <source>
        <dbReference type="Proteomes" id="UP000322234"/>
    </source>
</evidence>
<comment type="caution">
    <text evidence="1">The sequence shown here is derived from an EMBL/GenBank/DDBJ whole genome shotgun (WGS) entry which is preliminary data.</text>
</comment>
<dbReference type="Proteomes" id="UP000322234">
    <property type="component" value="Unassembled WGS sequence"/>
</dbReference>
<evidence type="ECO:0000313" key="1">
    <source>
        <dbReference type="EMBL" id="MXQ89083.1"/>
    </source>
</evidence>
<protein>
    <submittedName>
        <fullName evidence="1">Uncharacterized protein</fullName>
    </submittedName>
</protein>
<sequence>MGARNYQAITEQQEKASYASDDTSMAFWILCIFKSQRKLCTGEKARTQTNITGMIPIPVNRGSFDIMLDMQCCEFQRVFQTALPALSPHPADSRLRGGVTAPAAAPAELPVVAFPRAREQEAPAVLSREQLPDLSSSRDFTQYLHLILKQSLEKSFLVFVNS</sequence>
<gene>
    <name evidence="1" type="ORF">E5288_WYG007826</name>
</gene>